<reference evidence="12 13" key="1">
    <citation type="submission" date="2022-04" db="EMBL/GenBank/DDBJ databases">
        <title>Genome sequence of C. roseum typestrain.</title>
        <authorList>
            <person name="Poehlein A."/>
            <person name="Schoch T."/>
            <person name="Duerre P."/>
            <person name="Daniel R."/>
        </authorList>
    </citation>
    <scope>NUCLEOTIDE SEQUENCE [LARGE SCALE GENOMIC DNA]</scope>
    <source>
        <strain evidence="12 13">DSM 7320</strain>
    </source>
</reference>
<evidence type="ECO:0000256" key="4">
    <source>
        <dbReference type="ARBA" id="ARBA00022695"/>
    </source>
</evidence>
<dbReference type="SMART" id="SM00382">
    <property type="entry name" value="AAA"/>
    <property type="match status" value="1"/>
</dbReference>
<keyword evidence="6" id="KW-0479">Metal-binding</keyword>
<dbReference type="NCBIfam" id="TIGR02397">
    <property type="entry name" value="dnaX_nterm"/>
    <property type="match status" value="1"/>
</dbReference>
<dbReference type="GO" id="GO:0009360">
    <property type="term" value="C:DNA polymerase III complex"/>
    <property type="evidence" value="ECO:0007669"/>
    <property type="project" value="InterPro"/>
</dbReference>
<dbReference type="Pfam" id="PF13177">
    <property type="entry name" value="DNA_pol3_delta2"/>
    <property type="match status" value="1"/>
</dbReference>
<keyword evidence="7" id="KW-0547">Nucleotide-binding</keyword>
<dbReference type="AlphaFoldDB" id="A0A1S8LRG9"/>
<dbReference type="Gene3D" id="3.40.50.300">
    <property type="entry name" value="P-loop containing nucleotide triphosphate hydrolases"/>
    <property type="match status" value="1"/>
</dbReference>
<evidence type="ECO:0000313" key="13">
    <source>
        <dbReference type="Proteomes" id="UP000190951"/>
    </source>
</evidence>
<dbReference type="Gene3D" id="1.10.8.60">
    <property type="match status" value="1"/>
</dbReference>
<keyword evidence="10" id="KW-0239">DNA-directed DNA polymerase</keyword>
<dbReference type="SUPFAM" id="SSF52540">
    <property type="entry name" value="P-loop containing nucleoside triphosphate hydrolases"/>
    <property type="match status" value="1"/>
</dbReference>
<dbReference type="EC" id="2.7.7.7" evidence="2"/>
<dbReference type="STRING" id="84029.CROST_42000"/>
<evidence type="ECO:0000256" key="1">
    <source>
        <dbReference type="ARBA" id="ARBA00006360"/>
    </source>
</evidence>
<dbReference type="GO" id="GO:0016787">
    <property type="term" value="F:hydrolase activity"/>
    <property type="evidence" value="ECO:0007669"/>
    <property type="project" value="UniProtKB-KW"/>
</dbReference>
<evidence type="ECO:0000256" key="9">
    <source>
        <dbReference type="ARBA" id="ARBA00022840"/>
    </source>
</evidence>
<evidence type="ECO:0000256" key="10">
    <source>
        <dbReference type="ARBA" id="ARBA00022932"/>
    </source>
</evidence>
<dbReference type="CDD" id="cd18137">
    <property type="entry name" value="HLD_clamp_pol_III_gamma_tau"/>
    <property type="match status" value="1"/>
</dbReference>
<dbReference type="GO" id="GO:0003887">
    <property type="term" value="F:DNA-directed DNA polymerase activity"/>
    <property type="evidence" value="ECO:0007669"/>
    <property type="project" value="UniProtKB-KW"/>
</dbReference>
<evidence type="ECO:0000256" key="11">
    <source>
        <dbReference type="ARBA" id="ARBA00049244"/>
    </source>
</evidence>
<dbReference type="InterPro" id="IPR012763">
    <property type="entry name" value="DNA_pol_III_sug/sutau_N"/>
</dbReference>
<organism evidence="12 13">
    <name type="scientific">Clostridium felsineum</name>
    <dbReference type="NCBI Taxonomy" id="36839"/>
    <lineage>
        <taxon>Bacteria</taxon>
        <taxon>Bacillati</taxon>
        <taxon>Bacillota</taxon>
        <taxon>Clostridia</taxon>
        <taxon>Eubacteriales</taxon>
        <taxon>Clostridiaceae</taxon>
        <taxon>Clostridium</taxon>
    </lineage>
</organism>
<dbReference type="GO" id="GO:0046872">
    <property type="term" value="F:metal ion binding"/>
    <property type="evidence" value="ECO:0007669"/>
    <property type="project" value="UniProtKB-KW"/>
</dbReference>
<dbReference type="InterPro" id="IPR027417">
    <property type="entry name" value="P-loop_NTPase"/>
</dbReference>
<dbReference type="Pfam" id="PF22608">
    <property type="entry name" value="DNAX_ATPase_lid"/>
    <property type="match status" value="1"/>
</dbReference>
<evidence type="ECO:0000256" key="7">
    <source>
        <dbReference type="ARBA" id="ARBA00022741"/>
    </source>
</evidence>
<dbReference type="SUPFAM" id="SSF48019">
    <property type="entry name" value="post-AAA+ oligomerization domain-like"/>
    <property type="match status" value="1"/>
</dbReference>
<keyword evidence="5" id="KW-0235">DNA replication</keyword>
<dbReference type="CDD" id="cd00009">
    <property type="entry name" value="AAA"/>
    <property type="match status" value="1"/>
</dbReference>
<dbReference type="PANTHER" id="PTHR11669">
    <property type="entry name" value="REPLICATION FACTOR C / DNA POLYMERASE III GAMMA-TAU SUBUNIT"/>
    <property type="match status" value="1"/>
</dbReference>
<dbReference type="Gene3D" id="1.20.272.10">
    <property type="match status" value="1"/>
</dbReference>
<comment type="similarity">
    <text evidence="1">Belongs to the DnaX/STICHEL family.</text>
</comment>
<sequence>MLYNDFRPQNFSDMIGQEHITRILKNQIKSGKLSHAYLLCGTRGTGKTTSAKIIAKAVNCLSPIDGEPCGECEMCRKIKQGICIDITELDAASNNGVEDIRGIISSLIYPPVEAKYKVYILDEVHMLSMGAVNAFLKTLEEPPKNVIFILATTDPQKLPITILSRCQKFDFRRIRTEDIYTRLKYISEKTHINIEDKGLKLIAKVSDGAMRDALSILEQAMSLDTESGVDYKDLLNLLGVSNNNDLFNITENILENNKIEVLSIVASLDEQGIDLMLLTKDLIKFSRNLLMVKTMKESALKVVPMAEEDIEKLKIMCEDTPSDKIIALIKMLQDCELKMKTSSQVRVVLELGLIEYDNNKNDNSINTIKSDISKLEDEIKELVSKLNGKERISISESDIKVRIKESKERIIETLKNSPKVNIKHIGEALERTKLKVSVFPKITIISENKEGRLILNNAIECIKRGFAKYLNQPEDEVEITVV</sequence>
<dbReference type="NCBIfam" id="NF004046">
    <property type="entry name" value="PRK05563.1"/>
    <property type="match status" value="1"/>
</dbReference>
<keyword evidence="12" id="KW-0347">Helicase</keyword>
<keyword evidence="13" id="KW-1185">Reference proteome</keyword>
<dbReference type="InterPro" id="IPR008921">
    <property type="entry name" value="DNA_pol3_clamp-load_cplx_C"/>
</dbReference>
<protein>
    <recommendedName>
        <fullName evidence="2">DNA-directed DNA polymerase</fullName>
        <ecNumber evidence="2">2.7.7.7</ecNumber>
    </recommendedName>
</protein>
<dbReference type="PANTHER" id="PTHR11669:SF0">
    <property type="entry name" value="PROTEIN STICHEL-LIKE 2"/>
    <property type="match status" value="1"/>
</dbReference>
<keyword evidence="8" id="KW-0862">Zinc</keyword>
<keyword evidence="3" id="KW-0808">Transferase</keyword>
<proteinExistence type="inferred from homology"/>
<evidence type="ECO:0000256" key="6">
    <source>
        <dbReference type="ARBA" id="ARBA00022723"/>
    </source>
</evidence>
<dbReference type="RefSeq" id="WP_077835373.1">
    <property type="nucleotide sequence ID" value="NZ_CP096983.1"/>
</dbReference>
<dbReference type="FunFam" id="3.40.50.300:FF:000014">
    <property type="entry name" value="DNA polymerase III subunit gamma/tau"/>
    <property type="match status" value="1"/>
</dbReference>
<dbReference type="EMBL" id="CP096983">
    <property type="protein sequence ID" value="URZ10997.1"/>
    <property type="molecule type" value="Genomic_DNA"/>
</dbReference>
<dbReference type="KEGG" id="crw:CROST_017130"/>
<dbReference type="InterPro" id="IPR050238">
    <property type="entry name" value="DNA_Rep/Repair_Clamp_Loader"/>
</dbReference>
<comment type="catalytic activity">
    <reaction evidence="11">
        <text>DNA(n) + a 2'-deoxyribonucleoside 5'-triphosphate = DNA(n+1) + diphosphate</text>
        <dbReference type="Rhea" id="RHEA:22508"/>
        <dbReference type="Rhea" id="RHEA-COMP:17339"/>
        <dbReference type="Rhea" id="RHEA-COMP:17340"/>
        <dbReference type="ChEBI" id="CHEBI:33019"/>
        <dbReference type="ChEBI" id="CHEBI:61560"/>
        <dbReference type="ChEBI" id="CHEBI:173112"/>
        <dbReference type="EC" id="2.7.7.7"/>
    </reaction>
</comment>
<dbReference type="GO" id="GO:0003677">
    <property type="term" value="F:DNA binding"/>
    <property type="evidence" value="ECO:0007669"/>
    <property type="project" value="InterPro"/>
</dbReference>
<evidence type="ECO:0000256" key="5">
    <source>
        <dbReference type="ARBA" id="ARBA00022705"/>
    </source>
</evidence>
<dbReference type="Proteomes" id="UP000190951">
    <property type="component" value="Chromosome"/>
</dbReference>
<name>A0A1S8LRG9_9CLOT</name>
<dbReference type="GO" id="GO:0006261">
    <property type="term" value="P:DNA-templated DNA replication"/>
    <property type="evidence" value="ECO:0007669"/>
    <property type="project" value="TreeGrafter"/>
</dbReference>
<dbReference type="GO" id="GO:0005524">
    <property type="term" value="F:ATP binding"/>
    <property type="evidence" value="ECO:0007669"/>
    <property type="project" value="UniProtKB-KW"/>
</dbReference>
<gene>
    <name evidence="12" type="primary">ruvB_1</name>
    <name evidence="12" type="ORF">CROST_017130</name>
</gene>
<keyword evidence="9" id="KW-0067">ATP-binding</keyword>
<dbReference type="GO" id="GO:0004386">
    <property type="term" value="F:helicase activity"/>
    <property type="evidence" value="ECO:0007669"/>
    <property type="project" value="UniProtKB-KW"/>
</dbReference>
<dbReference type="Pfam" id="PF12169">
    <property type="entry name" value="DNA_pol3_gamma3"/>
    <property type="match status" value="1"/>
</dbReference>
<dbReference type="InterPro" id="IPR045085">
    <property type="entry name" value="HLD_clamp_pol_III_gamma_tau"/>
</dbReference>
<dbReference type="InterPro" id="IPR003593">
    <property type="entry name" value="AAA+_ATPase"/>
</dbReference>
<dbReference type="InterPro" id="IPR022754">
    <property type="entry name" value="DNA_pol_III_gamma-3"/>
</dbReference>
<evidence type="ECO:0000313" key="12">
    <source>
        <dbReference type="EMBL" id="URZ10997.1"/>
    </source>
</evidence>
<keyword evidence="12" id="KW-0378">Hydrolase</keyword>
<keyword evidence="4" id="KW-0548">Nucleotidyltransferase</keyword>
<evidence type="ECO:0000256" key="2">
    <source>
        <dbReference type="ARBA" id="ARBA00012417"/>
    </source>
</evidence>
<accession>A0A1S8LRG9</accession>
<evidence type="ECO:0000256" key="8">
    <source>
        <dbReference type="ARBA" id="ARBA00022833"/>
    </source>
</evidence>
<evidence type="ECO:0000256" key="3">
    <source>
        <dbReference type="ARBA" id="ARBA00022679"/>
    </source>
</evidence>